<dbReference type="OrthoDB" id="4953325at2"/>
<feature type="transmembrane region" description="Helical" evidence="1">
    <location>
        <begin position="253"/>
        <end position="269"/>
    </location>
</feature>
<dbReference type="AlphaFoldDB" id="A0A366LKM9"/>
<evidence type="ECO:0000256" key="1">
    <source>
        <dbReference type="SAM" id="Phobius"/>
    </source>
</evidence>
<keyword evidence="1" id="KW-0812">Transmembrane</keyword>
<protein>
    <submittedName>
        <fullName evidence="2">Uncharacterized protein</fullName>
    </submittedName>
</protein>
<feature type="transmembrane region" description="Helical" evidence="1">
    <location>
        <begin position="227"/>
        <end position="247"/>
    </location>
</feature>
<evidence type="ECO:0000313" key="2">
    <source>
        <dbReference type="EMBL" id="RBQ14230.1"/>
    </source>
</evidence>
<keyword evidence="1" id="KW-0472">Membrane</keyword>
<feature type="transmembrane region" description="Helical" evidence="1">
    <location>
        <begin position="204"/>
        <end position="220"/>
    </location>
</feature>
<accession>A0A366LKM9</accession>
<keyword evidence="3" id="KW-1185">Reference proteome</keyword>
<evidence type="ECO:0000313" key="3">
    <source>
        <dbReference type="Proteomes" id="UP000253303"/>
    </source>
</evidence>
<gene>
    <name evidence="2" type="ORF">DP939_41875</name>
</gene>
<feature type="transmembrane region" description="Helical" evidence="1">
    <location>
        <begin position="111"/>
        <end position="130"/>
    </location>
</feature>
<organism evidence="2 3">
    <name type="scientific">Spongiactinospora rosea</name>
    <dbReference type="NCBI Taxonomy" id="2248750"/>
    <lineage>
        <taxon>Bacteria</taxon>
        <taxon>Bacillati</taxon>
        <taxon>Actinomycetota</taxon>
        <taxon>Actinomycetes</taxon>
        <taxon>Streptosporangiales</taxon>
        <taxon>Streptosporangiaceae</taxon>
        <taxon>Spongiactinospora</taxon>
    </lineage>
</organism>
<comment type="caution">
    <text evidence="2">The sequence shown here is derived from an EMBL/GenBank/DDBJ whole genome shotgun (WGS) entry which is preliminary data.</text>
</comment>
<dbReference type="EMBL" id="QMEY01000036">
    <property type="protein sequence ID" value="RBQ14230.1"/>
    <property type="molecule type" value="Genomic_DNA"/>
</dbReference>
<dbReference type="Proteomes" id="UP000253303">
    <property type="component" value="Unassembled WGS sequence"/>
</dbReference>
<sequence>MPATTRLSTGALRATAVAVSTGPILARTLVAGPADVNPLLCREPWAGALFAGDVGTFLFLVELLVPLSVLALVARASRRTTVTAIIILCAALALRVTTALALPPLPATVPLWVPIACYAAAVLALLPHAARPGSSSPWRTGTLLWTLAALAATWTTVHWLIPLGAPSSFGWFAYTPLSEVPFTDFFASGLWGRGNWSCKVDVDGLPVALIVLGALATTLVRRARWPLALTITAALAVTALTGRTPPFSTETEPLWHLLVAAALVLLAAFRDGRRAAERRPSGESHATL</sequence>
<feature type="transmembrane region" description="Helical" evidence="1">
    <location>
        <begin position="50"/>
        <end position="73"/>
    </location>
</feature>
<keyword evidence="1" id="KW-1133">Transmembrane helix</keyword>
<reference evidence="2 3" key="1">
    <citation type="submission" date="2018-06" db="EMBL/GenBank/DDBJ databases">
        <title>Sphaerisporangium craniellae sp. nov., isolated from a marine sponge in the South China Sea.</title>
        <authorList>
            <person name="Li L."/>
        </authorList>
    </citation>
    <scope>NUCLEOTIDE SEQUENCE [LARGE SCALE GENOMIC DNA]</scope>
    <source>
        <strain evidence="2 3">LHW63015</strain>
    </source>
</reference>
<proteinExistence type="predicted"/>
<feature type="transmembrane region" description="Helical" evidence="1">
    <location>
        <begin position="142"/>
        <end position="161"/>
    </location>
</feature>
<name>A0A366LKM9_9ACTN</name>
<dbReference type="RefSeq" id="WP_113986404.1">
    <property type="nucleotide sequence ID" value="NZ_QMEY01000036.1"/>
</dbReference>
<feature type="transmembrane region" description="Helical" evidence="1">
    <location>
        <begin position="85"/>
        <end position="105"/>
    </location>
</feature>